<dbReference type="CDD" id="cd14826">
    <property type="entry name" value="SR_alpha_SRX"/>
    <property type="match status" value="1"/>
</dbReference>
<dbReference type="Gene3D" id="1.20.120.140">
    <property type="entry name" value="Signal recognition particle SRP54, nucleotide-binding domain"/>
    <property type="match status" value="1"/>
</dbReference>
<keyword evidence="6" id="KW-0472">Membrane</keyword>
<dbReference type="OrthoDB" id="1727884at2759"/>
<dbReference type="InterPro" id="IPR007222">
    <property type="entry name" value="Sig_recog_particle_rcpt_asu_N"/>
</dbReference>
<dbReference type="PANTHER" id="PTHR43134">
    <property type="entry name" value="SIGNAL RECOGNITION PARTICLE RECEPTOR SUBUNIT ALPHA"/>
    <property type="match status" value="1"/>
</dbReference>
<evidence type="ECO:0000256" key="7">
    <source>
        <dbReference type="ARBA" id="ARBA00023170"/>
    </source>
</evidence>
<evidence type="ECO:0000313" key="11">
    <source>
        <dbReference type="Proteomes" id="UP000054408"/>
    </source>
</evidence>
<keyword evidence="5" id="KW-0342">GTP-binding</keyword>
<comment type="similarity">
    <text evidence="2">Belongs to the GTP-binding SRP family.</text>
</comment>
<dbReference type="AlphaFoldDB" id="A0A0L0D2I5"/>
<dbReference type="Gene3D" id="3.30.450.60">
    <property type="match status" value="1"/>
</dbReference>
<keyword evidence="7 10" id="KW-0675">Receptor</keyword>
<proteinExistence type="inferred from homology"/>
<evidence type="ECO:0000256" key="2">
    <source>
        <dbReference type="ARBA" id="ARBA00008531"/>
    </source>
</evidence>
<feature type="compositionally biased region" description="Basic residues" evidence="8">
    <location>
        <begin position="227"/>
        <end position="237"/>
    </location>
</feature>
<feature type="region of interest" description="Disordered" evidence="8">
    <location>
        <begin position="315"/>
        <end position="340"/>
    </location>
</feature>
<dbReference type="SUPFAM" id="SSF52540">
    <property type="entry name" value="P-loop containing nucleoside triphosphate hydrolases"/>
    <property type="match status" value="1"/>
</dbReference>
<evidence type="ECO:0000256" key="5">
    <source>
        <dbReference type="ARBA" id="ARBA00023134"/>
    </source>
</evidence>
<keyword evidence="11" id="KW-1185">Reference proteome</keyword>
<evidence type="ECO:0000313" key="10">
    <source>
        <dbReference type="EMBL" id="KNC46512.1"/>
    </source>
</evidence>
<dbReference type="EMBL" id="GL349443">
    <property type="protein sequence ID" value="KNC46512.1"/>
    <property type="molecule type" value="Genomic_DNA"/>
</dbReference>
<dbReference type="GO" id="GO:0006614">
    <property type="term" value="P:SRP-dependent cotranslational protein targeting to membrane"/>
    <property type="evidence" value="ECO:0007669"/>
    <property type="project" value="InterPro"/>
</dbReference>
<evidence type="ECO:0000256" key="4">
    <source>
        <dbReference type="ARBA" id="ARBA00022824"/>
    </source>
</evidence>
<dbReference type="GO" id="GO:0003924">
    <property type="term" value="F:GTPase activity"/>
    <property type="evidence" value="ECO:0007669"/>
    <property type="project" value="InterPro"/>
</dbReference>
<evidence type="ECO:0000259" key="9">
    <source>
        <dbReference type="PROSITE" id="PS00300"/>
    </source>
</evidence>
<dbReference type="FunFam" id="3.40.50.300:FF:000188">
    <property type="entry name" value="signal recognition particle receptor subunit alpha"/>
    <property type="match status" value="1"/>
</dbReference>
<feature type="compositionally biased region" description="Basic residues" evidence="8">
    <location>
        <begin position="138"/>
        <end position="147"/>
    </location>
</feature>
<feature type="compositionally biased region" description="Basic residues" evidence="8">
    <location>
        <begin position="249"/>
        <end position="262"/>
    </location>
</feature>
<dbReference type="STRING" id="461836.A0A0L0D2I5"/>
<dbReference type="SUPFAM" id="SSF64356">
    <property type="entry name" value="SNARE-like"/>
    <property type="match status" value="1"/>
</dbReference>
<dbReference type="GO" id="GO:0006886">
    <property type="term" value="P:intracellular protein transport"/>
    <property type="evidence" value="ECO:0007669"/>
    <property type="project" value="InterPro"/>
</dbReference>
<dbReference type="GO" id="GO:0005785">
    <property type="term" value="C:signal recognition particle receptor complex"/>
    <property type="evidence" value="ECO:0007669"/>
    <property type="project" value="InterPro"/>
</dbReference>
<name>A0A0L0D2I5_THETB</name>
<dbReference type="Pfam" id="PF00448">
    <property type="entry name" value="SRP54"/>
    <property type="match status" value="1"/>
</dbReference>
<dbReference type="Gene3D" id="3.40.50.300">
    <property type="entry name" value="P-loop containing nucleotide triphosphate hydrolases"/>
    <property type="match status" value="1"/>
</dbReference>
<accession>A0A0L0D2I5</accession>
<dbReference type="SMART" id="SM00962">
    <property type="entry name" value="SRP54"/>
    <property type="match status" value="1"/>
</dbReference>
<evidence type="ECO:0000256" key="3">
    <source>
        <dbReference type="ARBA" id="ARBA00022741"/>
    </source>
</evidence>
<evidence type="ECO:0000256" key="1">
    <source>
        <dbReference type="ARBA" id="ARBA00004397"/>
    </source>
</evidence>
<dbReference type="Proteomes" id="UP000054408">
    <property type="component" value="Unassembled WGS sequence"/>
</dbReference>
<gene>
    <name evidence="10" type="ORF">AMSG_02948</name>
</gene>
<dbReference type="PROSITE" id="PS00300">
    <property type="entry name" value="SRP54"/>
    <property type="match status" value="1"/>
</dbReference>
<dbReference type="OMA" id="SARCYSI"/>
<feature type="region of interest" description="Disordered" evidence="8">
    <location>
        <begin position="138"/>
        <end position="263"/>
    </location>
</feature>
<dbReference type="CDD" id="cd17876">
    <property type="entry name" value="SRalpha_C"/>
    <property type="match status" value="1"/>
</dbReference>
<dbReference type="Pfam" id="PF02881">
    <property type="entry name" value="SRP54_N"/>
    <property type="match status" value="1"/>
</dbReference>
<dbReference type="InterPro" id="IPR013822">
    <property type="entry name" value="Signal_recog_particl_SRP54_hlx"/>
</dbReference>
<dbReference type="InterPro" id="IPR027417">
    <property type="entry name" value="P-loop_NTPase"/>
</dbReference>
<dbReference type="InterPro" id="IPR003593">
    <property type="entry name" value="AAA+_ATPase"/>
</dbReference>
<reference evidence="10 11" key="1">
    <citation type="submission" date="2010-05" db="EMBL/GenBank/DDBJ databases">
        <title>The Genome Sequence of Thecamonas trahens ATCC 50062.</title>
        <authorList>
            <consortium name="The Broad Institute Genome Sequencing Platform"/>
            <person name="Russ C."/>
            <person name="Cuomo C."/>
            <person name="Shea T."/>
            <person name="Young S.K."/>
            <person name="Zeng Q."/>
            <person name="Koehrsen M."/>
            <person name="Haas B."/>
            <person name="Borodovsky M."/>
            <person name="Guigo R."/>
            <person name="Alvarado L."/>
            <person name="Berlin A."/>
            <person name="Bochicchio J."/>
            <person name="Borenstein D."/>
            <person name="Chapman S."/>
            <person name="Chen Z."/>
            <person name="Freedman E."/>
            <person name="Gellesch M."/>
            <person name="Goldberg J."/>
            <person name="Griggs A."/>
            <person name="Gujja S."/>
            <person name="Heilman E."/>
            <person name="Heiman D."/>
            <person name="Hepburn T."/>
            <person name="Howarth C."/>
            <person name="Jen D."/>
            <person name="Larson L."/>
            <person name="Mehta T."/>
            <person name="Park D."/>
            <person name="Pearson M."/>
            <person name="Roberts A."/>
            <person name="Saif S."/>
            <person name="Shenoy N."/>
            <person name="Sisk P."/>
            <person name="Stolte C."/>
            <person name="Sykes S."/>
            <person name="Thomson T."/>
            <person name="Walk T."/>
            <person name="White J."/>
            <person name="Yandava C."/>
            <person name="Burger G."/>
            <person name="Gray M.W."/>
            <person name="Holland P.W.H."/>
            <person name="King N."/>
            <person name="Lang F.B.F."/>
            <person name="Roger A.J."/>
            <person name="Ruiz-Trillo I."/>
            <person name="Lander E."/>
            <person name="Nusbaum C."/>
        </authorList>
    </citation>
    <scope>NUCLEOTIDE SEQUENCE [LARGE SCALE GENOMIC DNA]</scope>
    <source>
        <strain evidence="10 11">ATCC 50062</strain>
    </source>
</reference>
<dbReference type="InterPro" id="IPR011012">
    <property type="entry name" value="Longin-like_dom_sf"/>
</dbReference>
<evidence type="ECO:0000256" key="8">
    <source>
        <dbReference type="SAM" id="MobiDB-lite"/>
    </source>
</evidence>
<dbReference type="RefSeq" id="XP_013760293.1">
    <property type="nucleotide sequence ID" value="XM_013904839.1"/>
</dbReference>
<dbReference type="SUPFAM" id="SSF47364">
    <property type="entry name" value="Domain of the SRP/SRP receptor G-proteins"/>
    <property type="match status" value="1"/>
</dbReference>
<sequence length="649" mass="67578">MLDNFTIVNRGGLCLYSYQPSASVFHGVGLHPVDALISNVLLEGHASSAASPYIVGSFACKWHLDNNVGLVYVAVYRHAFPIRYVDDLLDSVPAAFESHYSAAASKPKAPSPTNIDDFDETFKDLLLRAETAAEAAKRAGKAGKANKGKASEGKASKAKTSHAKGKAEALPDADEAAGDEASGDGDGGDGDGGDVPDGKPMTPAEKRKAAMARLKARKGGKGGKGSKGGRGKGGKASRGKEASSPAVSTKKRGKVMRTKNKLSKADEEALAASLAMNADGSSASARKQALAREADEEALDIEVVKGGVALGDIADELSSSSEGGPDPLEDGDDAGSSSKPKATTGLFSLFQTLTGNKTLAEEDLEPVMAALAQRLEERNVASEVAHALTESVASNLIGQTLPSMTSVKYAAKQALTEALTRILTPRRKIDVIREAHAAREAGKVYSIVMMGVNGVGKSTSLSKICYWLRQNGFSVLIAACDTFRSGAISQLQTHGKRLGVDVYEQGYGGDPAAVAKAAIGRAVREGIDVVLIDTAGRMVKNSPLMKALAKLVEVNLPDLILFVGEALVGNDGVDQLMGFRQALIDHGTTSRNIDGIVLSKFDSVDDKVGASVSMVHASGGIPIVLVGTGQNYTDIKGFSVKGVVKALMK</sequence>
<comment type="subcellular location">
    <subcellularLocation>
        <location evidence="1">Endoplasmic reticulum membrane</location>
        <topology evidence="1">Peripheral membrane protein</topology>
        <orientation evidence="1">Cytoplasmic side</orientation>
    </subcellularLocation>
</comment>
<evidence type="ECO:0000256" key="6">
    <source>
        <dbReference type="ARBA" id="ARBA00023136"/>
    </source>
</evidence>
<dbReference type="InterPro" id="IPR000897">
    <property type="entry name" value="SRP54_GTPase_dom"/>
</dbReference>
<dbReference type="GO" id="GO:0005525">
    <property type="term" value="F:GTP binding"/>
    <property type="evidence" value="ECO:0007669"/>
    <property type="project" value="UniProtKB-KW"/>
</dbReference>
<dbReference type="GeneID" id="25562592"/>
<dbReference type="Pfam" id="PF04086">
    <property type="entry name" value="SRP-alpha_N"/>
    <property type="match status" value="1"/>
</dbReference>
<feature type="domain" description="SRP54-type proteins GTP-binding" evidence="9">
    <location>
        <begin position="622"/>
        <end position="635"/>
    </location>
</feature>
<dbReference type="SMART" id="SM00382">
    <property type="entry name" value="AAA"/>
    <property type="match status" value="1"/>
</dbReference>
<organism evidence="10 11">
    <name type="scientific">Thecamonas trahens ATCC 50062</name>
    <dbReference type="NCBI Taxonomy" id="461836"/>
    <lineage>
        <taxon>Eukaryota</taxon>
        <taxon>Apusozoa</taxon>
        <taxon>Apusomonadida</taxon>
        <taxon>Apusomonadidae</taxon>
        <taxon>Thecamonas</taxon>
    </lineage>
</organism>
<feature type="compositionally biased region" description="Acidic residues" evidence="8">
    <location>
        <begin position="171"/>
        <end position="194"/>
    </location>
</feature>
<keyword evidence="4" id="KW-0256">Endoplasmic reticulum</keyword>
<dbReference type="GO" id="GO:0005047">
    <property type="term" value="F:signal recognition particle binding"/>
    <property type="evidence" value="ECO:0007669"/>
    <property type="project" value="InterPro"/>
</dbReference>
<dbReference type="PANTHER" id="PTHR43134:SF1">
    <property type="entry name" value="SIGNAL RECOGNITION PARTICLE RECEPTOR SUBUNIT ALPHA"/>
    <property type="match status" value="1"/>
</dbReference>
<keyword evidence="3" id="KW-0547">Nucleotide-binding</keyword>
<dbReference type="InterPro" id="IPR042101">
    <property type="entry name" value="SRP54_N_sf"/>
</dbReference>
<dbReference type="eggNOG" id="KOG0781">
    <property type="taxonomic scope" value="Eukaryota"/>
</dbReference>
<protein>
    <submittedName>
        <fullName evidence="10">Signal recognition particle receptor subunit alpha</fullName>
    </submittedName>
</protein>
<dbReference type="InterPro" id="IPR036225">
    <property type="entry name" value="SRP/SRP_N"/>
</dbReference>